<evidence type="ECO:0000313" key="8">
    <source>
        <dbReference type="Proteomes" id="UP000636110"/>
    </source>
</evidence>
<dbReference type="RefSeq" id="WP_182952682.1">
    <property type="nucleotide sequence ID" value="NZ_WNXC01000001.1"/>
</dbReference>
<feature type="transmembrane region" description="Helical" evidence="5">
    <location>
        <begin position="14"/>
        <end position="34"/>
    </location>
</feature>
<accession>A0ABR6EQS2</accession>
<evidence type="ECO:0000256" key="1">
    <source>
        <dbReference type="ARBA" id="ARBA00004141"/>
    </source>
</evidence>
<keyword evidence="2 5" id="KW-0812">Transmembrane</keyword>
<evidence type="ECO:0000256" key="5">
    <source>
        <dbReference type="SAM" id="Phobius"/>
    </source>
</evidence>
<gene>
    <name evidence="7" type="ORF">GM920_00630</name>
</gene>
<proteinExistence type="predicted"/>
<feature type="transmembrane region" description="Helical" evidence="5">
    <location>
        <begin position="139"/>
        <end position="162"/>
    </location>
</feature>
<feature type="transmembrane region" description="Helical" evidence="5">
    <location>
        <begin position="276"/>
        <end position="293"/>
    </location>
</feature>
<feature type="transmembrane region" description="Helical" evidence="5">
    <location>
        <begin position="88"/>
        <end position="105"/>
    </location>
</feature>
<keyword evidence="3 5" id="KW-1133">Transmembrane helix</keyword>
<feature type="transmembrane region" description="Helical" evidence="5">
    <location>
        <begin position="239"/>
        <end position="264"/>
    </location>
</feature>
<dbReference type="Proteomes" id="UP000636110">
    <property type="component" value="Unassembled WGS sequence"/>
</dbReference>
<feature type="transmembrane region" description="Helical" evidence="5">
    <location>
        <begin position="117"/>
        <end position="133"/>
    </location>
</feature>
<feature type="transmembrane region" description="Helical" evidence="5">
    <location>
        <begin position="63"/>
        <end position="82"/>
    </location>
</feature>
<evidence type="ECO:0000259" key="6">
    <source>
        <dbReference type="Pfam" id="PF13515"/>
    </source>
</evidence>
<feature type="transmembrane region" description="Helical" evidence="5">
    <location>
        <begin position="183"/>
        <end position="202"/>
    </location>
</feature>
<evidence type="ECO:0000256" key="4">
    <source>
        <dbReference type="ARBA" id="ARBA00023136"/>
    </source>
</evidence>
<keyword evidence="8" id="KW-1185">Reference proteome</keyword>
<dbReference type="Pfam" id="PF13515">
    <property type="entry name" value="FUSC_2"/>
    <property type="match status" value="1"/>
</dbReference>
<comment type="caution">
    <text evidence="7">The sequence shown here is derived from an EMBL/GenBank/DDBJ whole genome shotgun (WGS) entry which is preliminary data.</text>
</comment>
<keyword evidence="4 5" id="KW-0472">Membrane</keyword>
<evidence type="ECO:0000256" key="3">
    <source>
        <dbReference type="ARBA" id="ARBA00022989"/>
    </source>
</evidence>
<name>A0ABR6EQS2_9SPHI</name>
<comment type="subcellular location">
    <subcellularLocation>
        <location evidence="1">Membrane</location>
        <topology evidence="1">Multi-pass membrane protein</topology>
    </subcellularLocation>
</comment>
<dbReference type="EMBL" id="WNXC01000001">
    <property type="protein sequence ID" value="MBB2147402.1"/>
    <property type="molecule type" value="Genomic_DNA"/>
</dbReference>
<evidence type="ECO:0000313" key="7">
    <source>
        <dbReference type="EMBL" id="MBB2147402.1"/>
    </source>
</evidence>
<organism evidence="7 8">
    <name type="scientific">Pedobacter gandavensis</name>
    <dbReference type="NCBI Taxonomy" id="2679963"/>
    <lineage>
        <taxon>Bacteria</taxon>
        <taxon>Pseudomonadati</taxon>
        <taxon>Bacteroidota</taxon>
        <taxon>Sphingobacteriia</taxon>
        <taxon>Sphingobacteriales</taxon>
        <taxon>Sphingobacteriaceae</taxon>
        <taxon>Pedobacter</taxon>
    </lineage>
</organism>
<sequence>MWNQLFKFNKTDRAWHLPVVAGFCVAIPLLLGFLYNDIEAGKLASIGALVILYIQSNRLVNRMMILMVCSFGFIFSFAIGAVFSFNPWLTPVILALYTFGVHYSLNRLELTRPPGNFFFVMVASIAISLRHNPTTIASSIGNFSIGVIIAVMIAFFYSILVLREVTNKPDVIVLQKNNYLNMTESIIFGITVGLALLIAILLKLENPYWVPISCMAVMQGVTAKHIWIRAAQRVLGTFIGLGLTWFILQMRITTLGICISILLLQTIVEFLVVRNYGIAVIFISMLTIFLAEPNMNLIGQPDHLIAIRFFDILIGSIIGAAGGWMLYHEQIHFFTKKQLLKTKVIMKKYGH</sequence>
<reference evidence="7 8" key="1">
    <citation type="submission" date="2019-11" db="EMBL/GenBank/DDBJ databases">
        <title>Description of Pedobacter sp. LMG 31462T.</title>
        <authorList>
            <person name="Carlier A."/>
            <person name="Qi S."/>
            <person name="Vandamme P."/>
        </authorList>
    </citation>
    <scope>NUCLEOTIDE SEQUENCE [LARGE SCALE GENOMIC DNA]</scope>
    <source>
        <strain evidence="7 8">LMG 31462</strain>
    </source>
</reference>
<evidence type="ECO:0000256" key="2">
    <source>
        <dbReference type="ARBA" id="ARBA00022692"/>
    </source>
</evidence>
<dbReference type="InterPro" id="IPR049453">
    <property type="entry name" value="Memb_transporter_dom"/>
</dbReference>
<protein>
    <submittedName>
        <fullName evidence="7">FUSC family protein</fullName>
    </submittedName>
</protein>
<feature type="domain" description="Integral membrane bound transporter" evidence="6">
    <location>
        <begin position="194"/>
        <end position="320"/>
    </location>
</feature>
<feature type="transmembrane region" description="Helical" evidence="5">
    <location>
        <begin position="305"/>
        <end position="327"/>
    </location>
</feature>